<proteinExistence type="predicted"/>
<keyword evidence="1" id="KW-0479">Metal-binding</keyword>
<keyword evidence="4" id="KW-0411">Iron-sulfur</keyword>
<sequence>MSEDKKTELTGFEPKIMAFVCNWCTYAGADLAGTSRMEYKDNVRIIKLPCTGRIDPLFIIKAFENGADGVLVSGCHPGDCHYTTGNYHARRRWRAFKNLMDFTGIDETRLQFSWVSASEALKWVDLINKVTEDIRKAGPFIEYKGLSEKYGEGLAETEGALKEC</sequence>
<dbReference type="InterPro" id="IPR003813">
    <property type="entry name" value="MvhD/FlpD"/>
</dbReference>
<accession>A0A3B0VKC8</accession>
<protein>
    <submittedName>
        <fullName evidence="6">Heterodisulfide reductase subunit D-like protein</fullName>
    </submittedName>
</protein>
<keyword evidence="3" id="KW-0408">Iron</keyword>
<reference evidence="6" key="1">
    <citation type="submission" date="2018-06" db="EMBL/GenBank/DDBJ databases">
        <authorList>
            <person name="Zhirakovskaya E."/>
        </authorList>
    </citation>
    <scope>NUCLEOTIDE SEQUENCE</scope>
</reference>
<evidence type="ECO:0000256" key="4">
    <source>
        <dbReference type="ARBA" id="ARBA00023014"/>
    </source>
</evidence>
<gene>
    <name evidence="6" type="ORF">MNBD_DELTA02-1002</name>
</gene>
<evidence type="ECO:0000313" key="6">
    <source>
        <dbReference type="EMBL" id="VAW37279.1"/>
    </source>
</evidence>
<dbReference type="GO" id="GO:0051536">
    <property type="term" value="F:iron-sulfur cluster binding"/>
    <property type="evidence" value="ECO:0007669"/>
    <property type="project" value="UniProtKB-KW"/>
</dbReference>
<feature type="domain" description="F420-non-reducing hydrogenase iron-sulfur subunit D" evidence="5">
    <location>
        <begin position="16"/>
        <end position="138"/>
    </location>
</feature>
<evidence type="ECO:0000256" key="2">
    <source>
        <dbReference type="ARBA" id="ARBA00023002"/>
    </source>
</evidence>
<evidence type="ECO:0000256" key="1">
    <source>
        <dbReference type="ARBA" id="ARBA00022723"/>
    </source>
</evidence>
<dbReference type="GO" id="GO:0016491">
    <property type="term" value="F:oxidoreductase activity"/>
    <property type="evidence" value="ECO:0007669"/>
    <property type="project" value="UniProtKB-KW"/>
</dbReference>
<name>A0A3B0VKC8_9ZZZZ</name>
<evidence type="ECO:0000256" key="3">
    <source>
        <dbReference type="ARBA" id="ARBA00023004"/>
    </source>
</evidence>
<dbReference type="Pfam" id="PF02662">
    <property type="entry name" value="FlpD"/>
    <property type="match status" value="1"/>
</dbReference>
<dbReference type="EMBL" id="UOEZ01000052">
    <property type="protein sequence ID" value="VAW37279.1"/>
    <property type="molecule type" value="Genomic_DNA"/>
</dbReference>
<dbReference type="AlphaFoldDB" id="A0A3B0VKC8"/>
<evidence type="ECO:0000259" key="5">
    <source>
        <dbReference type="Pfam" id="PF02662"/>
    </source>
</evidence>
<dbReference type="GO" id="GO:0046872">
    <property type="term" value="F:metal ion binding"/>
    <property type="evidence" value="ECO:0007669"/>
    <property type="project" value="UniProtKB-KW"/>
</dbReference>
<organism evidence="6">
    <name type="scientific">hydrothermal vent metagenome</name>
    <dbReference type="NCBI Taxonomy" id="652676"/>
    <lineage>
        <taxon>unclassified sequences</taxon>
        <taxon>metagenomes</taxon>
        <taxon>ecological metagenomes</taxon>
    </lineage>
</organism>
<keyword evidence="2" id="KW-0560">Oxidoreductase</keyword>